<dbReference type="GO" id="GO:0008168">
    <property type="term" value="F:methyltransferase activity"/>
    <property type="evidence" value="ECO:0007669"/>
    <property type="project" value="UniProtKB-KW"/>
</dbReference>
<dbReference type="InterPro" id="IPR029063">
    <property type="entry name" value="SAM-dependent_MTases_sf"/>
</dbReference>
<dbReference type="CDD" id="cd02440">
    <property type="entry name" value="AdoMet_MTases"/>
    <property type="match status" value="1"/>
</dbReference>
<dbReference type="EMBL" id="JRAI01000082">
    <property type="protein sequence ID" value="KGN83889.1"/>
    <property type="molecule type" value="Genomic_DNA"/>
</dbReference>
<accession>A0A0A2F647</accession>
<dbReference type="PANTHER" id="PTHR43591">
    <property type="entry name" value="METHYLTRANSFERASE"/>
    <property type="match status" value="1"/>
</dbReference>
<dbReference type="RefSeq" id="WP_021665258.1">
    <property type="nucleotide sequence ID" value="NZ_JRAI01000082.1"/>
</dbReference>
<dbReference type="OrthoDB" id="9770553at2"/>
<keyword evidence="2" id="KW-0830">Ubiquinone</keyword>
<dbReference type="AlphaFoldDB" id="A0A0A2F647"/>
<evidence type="ECO:0000313" key="2">
    <source>
        <dbReference type="EMBL" id="KGN83889.1"/>
    </source>
</evidence>
<feature type="domain" description="Methyltransferase" evidence="1">
    <location>
        <begin position="58"/>
        <end position="153"/>
    </location>
</feature>
<dbReference type="GO" id="GO:0032259">
    <property type="term" value="P:methylation"/>
    <property type="evidence" value="ECO:0007669"/>
    <property type="project" value="UniProtKB-KW"/>
</dbReference>
<dbReference type="eggNOG" id="COG2226">
    <property type="taxonomic scope" value="Bacteria"/>
</dbReference>
<dbReference type="InterPro" id="IPR041698">
    <property type="entry name" value="Methyltransf_25"/>
</dbReference>
<evidence type="ECO:0000259" key="1">
    <source>
        <dbReference type="Pfam" id="PF13649"/>
    </source>
</evidence>
<gene>
    <name evidence="2" type="ORF">HR08_10585</name>
</gene>
<keyword evidence="2" id="KW-0489">Methyltransferase</keyword>
<dbReference type="PANTHER" id="PTHR43591:SF110">
    <property type="entry name" value="RHODANESE DOMAIN-CONTAINING PROTEIN"/>
    <property type="match status" value="1"/>
</dbReference>
<evidence type="ECO:0000313" key="3">
    <source>
        <dbReference type="Proteomes" id="UP000030130"/>
    </source>
</evidence>
<protein>
    <submittedName>
        <fullName evidence="2">Ubiquinone biosynthesis methyltransferase UbiE</fullName>
    </submittedName>
</protein>
<reference evidence="2 3" key="1">
    <citation type="submission" date="2014-08" db="EMBL/GenBank/DDBJ databases">
        <title>Porphyromonas gulae strain:COT-052_OH1451 Genome sequencing.</title>
        <authorList>
            <person name="Wallis C."/>
            <person name="Deusch O."/>
            <person name="O'Flynn C."/>
            <person name="Davis I."/>
            <person name="Jospin G."/>
            <person name="Darling A.E."/>
            <person name="Coil D.A."/>
            <person name="Alexiev A."/>
            <person name="Horsfall A."/>
            <person name="Kirkwood N."/>
            <person name="Harris S."/>
            <person name="Eisen J.A."/>
        </authorList>
    </citation>
    <scope>NUCLEOTIDE SEQUENCE [LARGE SCALE GENOMIC DNA]</scope>
    <source>
        <strain evidence="3">COT-052 OH1451</strain>
    </source>
</reference>
<dbReference type="Gene3D" id="3.40.50.150">
    <property type="entry name" value="Vaccinia Virus protein VP39"/>
    <property type="match status" value="1"/>
</dbReference>
<dbReference type="STRING" id="111105.HR09_01900"/>
<organism evidence="2 3">
    <name type="scientific">Porphyromonas gulae</name>
    <dbReference type="NCBI Taxonomy" id="111105"/>
    <lineage>
        <taxon>Bacteria</taxon>
        <taxon>Pseudomonadati</taxon>
        <taxon>Bacteroidota</taxon>
        <taxon>Bacteroidia</taxon>
        <taxon>Bacteroidales</taxon>
        <taxon>Porphyromonadaceae</taxon>
        <taxon>Porphyromonas</taxon>
    </lineage>
</organism>
<sequence length="221" mass="25601">MDMKQKNAYNRLTNHYDDVLTGRKWWSWLYMHCLWKTDDNIIAGSVLDMIPDGFEGRILDVPVGTAIFTYDKYRRMPQAEIVGLDYSQEMLDIAAMRFSAEQITNVSLRQGDVGSLPFPDAAFDLVLSMNGFHAFPDKDRAFAETFRVLRGGGLFCGCFYVKGERKPADWFVRKFLDKKGLFRPPHYTREEAIEKLRSLYGDNVEIRDARSLLVFKCTKPR</sequence>
<name>A0A0A2F647_9PORP</name>
<keyword evidence="2" id="KW-0808">Transferase</keyword>
<comment type="caution">
    <text evidence="2">The sequence shown here is derived from an EMBL/GenBank/DDBJ whole genome shotgun (WGS) entry which is preliminary data.</text>
</comment>
<proteinExistence type="predicted"/>
<dbReference type="Proteomes" id="UP000030130">
    <property type="component" value="Unassembled WGS sequence"/>
</dbReference>
<dbReference type="Pfam" id="PF13649">
    <property type="entry name" value="Methyltransf_25"/>
    <property type="match status" value="1"/>
</dbReference>
<dbReference type="SUPFAM" id="SSF53335">
    <property type="entry name" value="S-adenosyl-L-methionine-dependent methyltransferases"/>
    <property type="match status" value="1"/>
</dbReference>